<feature type="transmembrane region" description="Helical" evidence="1">
    <location>
        <begin position="74"/>
        <end position="92"/>
    </location>
</feature>
<dbReference type="InterPro" id="IPR009936">
    <property type="entry name" value="DUF1468"/>
</dbReference>
<evidence type="ECO:0000259" key="2">
    <source>
        <dbReference type="Pfam" id="PF07331"/>
    </source>
</evidence>
<feature type="transmembrane region" description="Helical" evidence="1">
    <location>
        <begin position="127"/>
        <end position="146"/>
    </location>
</feature>
<sequence length="152" mass="16725">MKNFRYMNTVLGVGLFVFGYLVFREAAEYVPDIEIEGQVGAHAFPQLFAGALMFLSALMALLDMKKLTKATTASFAGIGAVTVTAGLCYAFWYFLPEAGFLVLAPLFACIITVITTRRFRIMDMVPVLIVVFAVYFVFANLLKVPVPKGFLG</sequence>
<keyword evidence="4" id="KW-1185">Reference proteome</keyword>
<evidence type="ECO:0000256" key="1">
    <source>
        <dbReference type="SAM" id="Phobius"/>
    </source>
</evidence>
<feature type="transmembrane region" description="Helical" evidence="1">
    <location>
        <begin position="42"/>
        <end position="62"/>
    </location>
</feature>
<keyword evidence="1" id="KW-0472">Membrane</keyword>
<gene>
    <name evidence="3" type="ORF">C8D99_11248</name>
</gene>
<organism evidence="3 4">
    <name type="scientific">Aminivibrio pyruvatiphilus</name>
    <dbReference type="NCBI Taxonomy" id="1005740"/>
    <lineage>
        <taxon>Bacteria</taxon>
        <taxon>Thermotogati</taxon>
        <taxon>Synergistota</taxon>
        <taxon>Synergistia</taxon>
        <taxon>Synergistales</taxon>
        <taxon>Aminobacteriaceae</taxon>
        <taxon>Aminivibrio</taxon>
    </lineage>
</organism>
<reference evidence="3 4" key="1">
    <citation type="submission" date="2019-03" db="EMBL/GenBank/DDBJ databases">
        <title>Genomic Encyclopedia of Type Strains, Phase IV (KMG-IV): sequencing the most valuable type-strain genomes for metagenomic binning, comparative biology and taxonomic classification.</title>
        <authorList>
            <person name="Goeker M."/>
        </authorList>
    </citation>
    <scope>NUCLEOTIDE SEQUENCE [LARGE SCALE GENOMIC DNA]</scope>
    <source>
        <strain evidence="3 4">DSM 25964</strain>
    </source>
</reference>
<comment type="caution">
    <text evidence="3">The sequence shown here is derived from an EMBL/GenBank/DDBJ whole genome shotgun (WGS) entry which is preliminary data.</text>
</comment>
<dbReference type="EMBL" id="SORI01000012">
    <property type="protein sequence ID" value="TDY59540.1"/>
    <property type="molecule type" value="Genomic_DNA"/>
</dbReference>
<name>A0A4R8M2Y7_9BACT</name>
<evidence type="ECO:0000313" key="4">
    <source>
        <dbReference type="Proteomes" id="UP000295066"/>
    </source>
</evidence>
<dbReference type="AlphaFoldDB" id="A0A4R8M2Y7"/>
<accession>A0A4R8M2Y7</accession>
<protein>
    <submittedName>
        <fullName evidence="3">Tripartite tricarboxylate transporter TctB family protein</fullName>
    </submittedName>
</protein>
<keyword evidence="1" id="KW-1133">Transmembrane helix</keyword>
<feature type="domain" description="DUF1468" evidence="2">
    <location>
        <begin position="10"/>
        <end position="147"/>
    </location>
</feature>
<keyword evidence="1" id="KW-0812">Transmembrane</keyword>
<dbReference type="Pfam" id="PF07331">
    <property type="entry name" value="TctB"/>
    <property type="match status" value="1"/>
</dbReference>
<proteinExistence type="predicted"/>
<dbReference type="Proteomes" id="UP000295066">
    <property type="component" value="Unassembled WGS sequence"/>
</dbReference>
<evidence type="ECO:0000313" key="3">
    <source>
        <dbReference type="EMBL" id="TDY59540.1"/>
    </source>
</evidence>
<feature type="transmembrane region" description="Helical" evidence="1">
    <location>
        <begin position="98"/>
        <end position="115"/>
    </location>
</feature>